<evidence type="ECO:0000313" key="2">
    <source>
        <dbReference type="EMBL" id="PIR76298.1"/>
    </source>
</evidence>
<accession>A0A2H0TVX1</accession>
<evidence type="ECO:0000313" key="3">
    <source>
        <dbReference type="Proteomes" id="UP000231530"/>
    </source>
</evidence>
<feature type="region of interest" description="Disordered" evidence="1">
    <location>
        <begin position="1"/>
        <end position="60"/>
    </location>
</feature>
<dbReference type="Proteomes" id="UP000231530">
    <property type="component" value="Unassembled WGS sequence"/>
</dbReference>
<feature type="compositionally biased region" description="Basic and acidic residues" evidence="1">
    <location>
        <begin position="41"/>
        <end position="60"/>
    </location>
</feature>
<name>A0A2H0TVX1_9BACT</name>
<comment type="caution">
    <text evidence="2">The sequence shown here is derived from an EMBL/GenBank/DDBJ whole genome shotgun (WGS) entry which is preliminary data.</text>
</comment>
<evidence type="ECO:0000256" key="1">
    <source>
        <dbReference type="SAM" id="MobiDB-lite"/>
    </source>
</evidence>
<gene>
    <name evidence="2" type="ORF">COU32_02765</name>
</gene>
<proteinExistence type="predicted"/>
<dbReference type="AlphaFoldDB" id="A0A2H0TVX1"/>
<protein>
    <submittedName>
        <fullName evidence="2">Uncharacterized protein</fullName>
    </submittedName>
</protein>
<dbReference type="EMBL" id="PFBY01000033">
    <property type="protein sequence ID" value="PIR76298.1"/>
    <property type="molecule type" value="Genomic_DNA"/>
</dbReference>
<reference evidence="3" key="1">
    <citation type="submission" date="2017-09" db="EMBL/GenBank/DDBJ databases">
        <title>Depth-based differentiation of microbial function through sediment-hosted aquifers and enrichment of novel symbionts in the deep terrestrial subsurface.</title>
        <authorList>
            <person name="Probst A.J."/>
            <person name="Ladd B."/>
            <person name="Jarett J.K."/>
            <person name="Geller-Mcgrath D.E."/>
            <person name="Sieber C.M.K."/>
            <person name="Emerson J.B."/>
            <person name="Anantharaman K."/>
            <person name="Thomas B.C."/>
            <person name="Malmstrom R."/>
            <person name="Stieglmeier M."/>
            <person name="Klingl A."/>
            <person name="Woyke T."/>
            <person name="Ryan C.M."/>
            <person name="Banfield J.F."/>
        </authorList>
    </citation>
    <scope>NUCLEOTIDE SEQUENCE [LARGE SCALE GENOMIC DNA]</scope>
</reference>
<organism evidence="2 3">
    <name type="scientific">Candidatus Magasanikbacteria bacterium CG10_big_fil_rev_8_21_14_0_10_42_10</name>
    <dbReference type="NCBI Taxonomy" id="1974649"/>
    <lineage>
        <taxon>Bacteria</taxon>
        <taxon>Candidatus Magasanikiibacteriota</taxon>
    </lineage>
</organism>
<sequence length="60" mass="6794">MPQVGIPLYRRAPEYGEQPPEEPGEEDVEKRGVYESPMNVPDKKDDGHAGELIDMNPKKE</sequence>